<proteinExistence type="predicted"/>
<sequence>MAPNTVLKLSTASVEQASSKSAPLLLPGDLTPSVLHDWRESCEAYCYNVKDLKPEDYVKKIAYGMRDPRLRDWYRAKRTAINAMSLEEYIKEMSARFLRPGWEDGHHDALLLVTQGDNTFWDWANHIQSENTTLLDTHCHLSDDDIRKHLNTHMHPETKLLCKDEKANQVTKFEDWLEKVRVLDERRQAEERRLLRVLQRSRFSNKPPSHTATSSTISHTPSRSTSSAPTKRPILPKLTDDEKALLNKYHGCYKCRRFNANHTSSSCPNGFPNAETYKTLTEAD</sequence>
<dbReference type="AlphaFoldDB" id="A0A5C3MKE1"/>
<accession>A0A5C3MKE1</accession>
<evidence type="ECO:0000313" key="3">
    <source>
        <dbReference type="Proteomes" id="UP000305948"/>
    </source>
</evidence>
<dbReference type="Proteomes" id="UP000305948">
    <property type="component" value="Unassembled WGS sequence"/>
</dbReference>
<evidence type="ECO:0008006" key="4">
    <source>
        <dbReference type="Google" id="ProtNLM"/>
    </source>
</evidence>
<keyword evidence="3" id="KW-1185">Reference proteome</keyword>
<dbReference type="OrthoDB" id="2369050at2759"/>
<evidence type="ECO:0000313" key="2">
    <source>
        <dbReference type="EMBL" id="TFK45173.1"/>
    </source>
</evidence>
<dbReference type="EMBL" id="ML213581">
    <property type="protein sequence ID" value="TFK45173.1"/>
    <property type="molecule type" value="Genomic_DNA"/>
</dbReference>
<name>A0A5C3MKE1_9AGAM</name>
<dbReference type="STRING" id="5364.A0A5C3MKE1"/>
<organism evidence="2 3">
    <name type="scientific">Heliocybe sulcata</name>
    <dbReference type="NCBI Taxonomy" id="5364"/>
    <lineage>
        <taxon>Eukaryota</taxon>
        <taxon>Fungi</taxon>
        <taxon>Dikarya</taxon>
        <taxon>Basidiomycota</taxon>
        <taxon>Agaricomycotina</taxon>
        <taxon>Agaricomycetes</taxon>
        <taxon>Gloeophyllales</taxon>
        <taxon>Gloeophyllaceae</taxon>
        <taxon>Heliocybe</taxon>
    </lineage>
</organism>
<feature type="compositionally biased region" description="Low complexity" evidence="1">
    <location>
        <begin position="201"/>
        <end position="222"/>
    </location>
</feature>
<reference evidence="2 3" key="1">
    <citation type="journal article" date="2019" name="Nat. Ecol. Evol.">
        <title>Megaphylogeny resolves global patterns of mushroom evolution.</title>
        <authorList>
            <person name="Varga T."/>
            <person name="Krizsan K."/>
            <person name="Foldi C."/>
            <person name="Dima B."/>
            <person name="Sanchez-Garcia M."/>
            <person name="Sanchez-Ramirez S."/>
            <person name="Szollosi G.J."/>
            <person name="Szarkandi J.G."/>
            <person name="Papp V."/>
            <person name="Albert L."/>
            <person name="Andreopoulos W."/>
            <person name="Angelini C."/>
            <person name="Antonin V."/>
            <person name="Barry K.W."/>
            <person name="Bougher N.L."/>
            <person name="Buchanan P."/>
            <person name="Buyck B."/>
            <person name="Bense V."/>
            <person name="Catcheside P."/>
            <person name="Chovatia M."/>
            <person name="Cooper J."/>
            <person name="Damon W."/>
            <person name="Desjardin D."/>
            <person name="Finy P."/>
            <person name="Geml J."/>
            <person name="Haridas S."/>
            <person name="Hughes K."/>
            <person name="Justo A."/>
            <person name="Karasinski D."/>
            <person name="Kautmanova I."/>
            <person name="Kiss B."/>
            <person name="Kocsube S."/>
            <person name="Kotiranta H."/>
            <person name="LaButti K.M."/>
            <person name="Lechner B.E."/>
            <person name="Liimatainen K."/>
            <person name="Lipzen A."/>
            <person name="Lukacs Z."/>
            <person name="Mihaltcheva S."/>
            <person name="Morgado L.N."/>
            <person name="Niskanen T."/>
            <person name="Noordeloos M.E."/>
            <person name="Ohm R.A."/>
            <person name="Ortiz-Santana B."/>
            <person name="Ovrebo C."/>
            <person name="Racz N."/>
            <person name="Riley R."/>
            <person name="Savchenko A."/>
            <person name="Shiryaev A."/>
            <person name="Soop K."/>
            <person name="Spirin V."/>
            <person name="Szebenyi C."/>
            <person name="Tomsovsky M."/>
            <person name="Tulloss R.E."/>
            <person name="Uehling J."/>
            <person name="Grigoriev I.V."/>
            <person name="Vagvolgyi C."/>
            <person name="Papp T."/>
            <person name="Martin F.M."/>
            <person name="Miettinen O."/>
            <person name="Hibbett D.S."/>
            <person name="Nagy L.G."/>
        </authorList>
    </citation>
    <scope>NUCLEOTIDE SEQUENCE [LARGE SCALE GENOMIC DNA]</scope>
    <source>
        <strain evidence="2 3">OMC1185</strain>
    </source>
</reference>
<feature type="non-terminal residue" evidence="2">
    <location>
        <position position="284"/>
    </location>
</feature>
<gene>
    <name evidence="2" type="ORF">OE88DRAFT_1640278</name>
</gene>
<evidence type="ECO:0000256" key="1">
    <source>
        <dbReference type="SAM" id="MobiDB-lite"/>
    </source>
</evidence>
<protein>
    <recommendedName>
        <fullName evidence="4">Retrotransposon gag domain-containing protein</fullName>
    </recommendedName>
</protein>
<feature type="region of interest" description="Disordered" evidence="1">
    <location>
        <begin position="201"/>
        <end position="235"/>
    </location>
</feature>